<comment type="caution">
    <text evidence="2">The sequence shown here is derived from an EMBL/GenBank/DDBJ whole genome shotgun (WGS) entry which is preliminary data.</text>
</comment>
<dbReference type="EMBL" id="BGZK01000450">
    <property type="protein sequence ID" value="GBP44286.1"/>
    <property type="molecule type" value="Genomic_DNA"/>
</dbReference>
<reference evidence="2 3" key="1">
    <citation type="journal article" date="2019" name="Commun. Biol.">
        <title>The bagworm genome reveals a unique fibroin gene that provides high tensile strength.</title>
        <authorList>
            <person name="Kono N."/>
            <person name="Nakamura H."/>
            <person name="Ohtoshi R."/>
            <person name="Tomita M."/>
            <person name="Numata K."/>
            <person name="Arakawa K."/>
        </authorList>
    </citation>
    <scope>NUCLEOTIDE SEQUENCE [LARGE SCALE GENOMIC DNA]</scope>
</reference>
<dbReference type="InterPro" id="IPR012337">
    <property type="entry name" value="RNaseH-like_sf"/>
</dbReference>
<keyword evidence="3" id="KW-1185">Reference proteome</keyword>
<dbReference type="Gene3D" id="3.30.420.10">
    <property type="entry name" value="Ribonuclease H-like superfamily/Ribonuclease H"/>
    <property type="match status" value="1"/>
</dbReference>
<sequence>MGERRGIISLTFSLDPFCTVFQSELYALHRAILLIKSKTEPKFSVFNDSKASLELLMYSKAKHLLAKSVRENISKIRAENREVQLFWLKAQTAGNERADELAKIAALRSDMPPDNDKVPLS</sequence>
<proteinExistence type="predicted"/>
<dbReference type="AlphaFoldDB" id="A0A4C1VYC9"/>
<dbReference type="GO" id="GO:0004523">
    <property type="term" value="F:RNA-DNA hybrid ribonuclease activity"/>
    <property type="evidence" value="ECO:0007669"/>
    <property type="project" value="InterPro"/>
</dbReference>
<dbReference type="PROSITE" id="PS50879">
    <property type="entry name" value="RNASE_H_1"/>
    <property type="match status" value="1"/>
</dbReference>
<protein>
    <recommendedName>
        <fullName evidence="1">RNase H type-1 domain-containing protein</fullName>
    </recommendedName>
</protein>
<dbReference type="GO" id="GO:0003676">
    <property type="term" value="F:nucleic acid binding"/>
    <property type="evidence" value="ECO:0007669"/>
    <property type="project" value="InterPro"/>
</dbReference>
<accession>A0A4C1VYC9</accession>
<gene>
    <name evidence="2" type="ORF">EVAR_27241_1</name>
</gene>
<dbReference type="Proteomes" id="UP000299102">
    <property type="component" value="Unassembled WGS sequence"/>
</dbReference>
<evidence type="ECO:0000313" key="2">
    <source>
        <dbReference type="EMBL" id="GBP44286.1"/>
    </source>
</evidence>
<organism evidence="2 3">
    <name type="scientific">Eumeta variegata</name>
    <name type="common">Bagworm moth</name>
    <name type="synonym">Eumeta japonica</name>
    <dbReference type="NCBI Taxonomy" id="151549"/>
    <lineage>
        <taxon>Eukaryota</taxon>
        <taxon>Metazoa</taxon>
        <taxon>Ecdysozoa</taxon>
        <taxon>Arthropoda</taxon>
        <taxon>Hexapoda</taxon>
        <taxon>Insecta</taxon>
        <taxon>Pterygota</taxon>
        <taxon>Neoptera</taxon>
        <taxon>Endopterygota</taxon>
        <taxon>Lepidoptera</taxon>
        <taxon>Glossata</taxon>
        <taxon>Ditrysia</taxon>
        <taxon>Tineoidea</taxon>
        <taxon>Psychidae</taxon>
        <taxon>Oiketicinae</taxon>
        <taxon>Eumeta</taxon>
    </lineage>
</organism>
<name>A0A4C1VYC9_EUMVA</name>
<dbReference type="InterPro" id="IPR036397">
    <property type="entry name" value="RNaseH_sf"/>
</dbReference>
<dbReference type="SUPFAM" id="SSF53098">
    <property type="entry name" value="Ribonuclease H-like"/>
    <property type="match status" value="1"/>
</dbReference>
<dbReference type="OrthoDB" id="411823at2759"/>
<dbReference type="InterPro" id="IPR002156">
    <property type="entry name" value="RNaseH_domain"/>
</dbReference>
<evidence type="ECO:0000259" key="1">
    <source>
        <dbReference type="PROSITE" id="PS50879"/>
    </source>
</evidence>
<dbReference type="CDD" id="cd09276">
    <property type="entry name" value="Rnase_HI_RT_non_LTR"/>
    <property type="match status" value="1"/>
</dbReference>
<feature type="domain" description="RNase H type-1" evidence="1">
    <location>
        <begin position="1"/>
        <end position="107"/>
    </location>
</feature>
<evidence type="ECO:0000313" key="3">
    <source>
        <dbReference type="Proteomes" id="UP000299102"/>
    </source>
</evidence>